<evidence type="ECO:0000313" key="4">
    <source>
        <dbReference type="Proteomes" id="UP000516696"/>
    </source>
</evidence>
<proteinExistence type="predicted"/>
<sequence length="138" mass="16274">MKKFIQVFVPFLFLCSCQNREGDEDLRVDEIPPERISGKIVGKDEERLFLVVEVTEIQLVLIDSLEIDVGDELFIYFDEMMRFDFITENIDSPDLDSRREEVFSTYHKGQEVLYCFRENVPKENSLVLKNDNDLKIIN</sequence>
<dbReference type="EMBL" id="JASUBT010000003">
    <property type="protein sequence ID" value="MDL4935215.1"/>
    <property type="molecule type" value="Genomic_DNA"/>
</dbReference>
<gene>
    <name evidence="3" type="ORF">EGM181_17320</name>
    <name evidence="1" type="ORF">HWH42_06345</name>
    <name evidence="2" type="ORF">QRX88_05720</name>
</gene>
<organism evidence="2 6">
    <name type="scientific">Enterococcus gallinarum</name>
    <dbReference type="NCBI Taxonomy" id="1353"/>
    <lineage>
        <taxon>Bacteria</taxon>
        <taxon>Bacillati</taxon>
        <taxon>Bacillota</taxon>
        <taxon>Bacilli</taxon>
        <taxon>Lactobacillales</taxon>
        <taxon>Enterococcaceae</taxon>
        <taxon>Enterococcus</taxon>
    </lineage>
</organism>
<reference evidence="1 5" key="2">
    <citation type="submission" date="2020-06" db="EMBL/GenBank/DDBJ databases">
        <title>Crossreactivity between MHC class I-restricted antigens from cancer cells and an enterococcal bacteriophage.</title>
        <authorList>
            <person name="Fluckiger A."/>
            <person name="Daillere R."/>
            <person name="Sassi M."/>
            <person name="Cattoir V."/>
            <person name="Kroemer G."/>
            <person name="Zitvogel L."/>
        </authorList>
    </citation>
    <scope>NUCLEOTIDE SEQUENCE [LARGE SCALE GENOMIC DNA]</scope>
    <source>
        <strain evidence="1 5">EG4</strain>
    </source>
</reference>
<evidence type="ECO:0008006" key="7">
    <source>
        <dbReference type="Google" id="ProtNLM"/>
    </source>
</evidence>
<dbReference type="AlphaFoldDB" id="A0A2K3QW61"/>
<dbReference type="Proteomes" id="UP000571857">
    <property type="component" value="Unassembled WGS sequence"/>
</dbReference>
<reference evidence="2 6" key="3">
    <citation type="submission" date="2023-06" db="EMBL/GenBank/DDBJ databases">
        <title>Acute promotion of culturable opportunistic pathogens and persistent increase of antibiotic resistance following antibiotic exposure in mouse gut microbiota.</title>
        <authorList>
            <person name="Li L."/>
            <person name="Wang B."/>
            <person name="Sun Y."/>
            <person name="Wang M."/>
            <person name="Xu H."/>
        </authorList>
    </citation>
    <scope>NUCLEOTIDE SEQUENCE [LARGE SCALE GENOMIC DNA]</scope>
    <source>
        <strain evidence="2 6">CRI2_2</strain>
    </source>
</reference>
<dbReference type="EMBL" id="JABXJK010000029">
    <property type="protein sequence ID" value="MBA0972205.1"/>
    <property type="molecule type" value="Genomic_DNA"/>
</dbReference>
<name>A0A2K3QW61_ENTGA</name>
<evidence type="ECO:0000313" key="5">
    <source>
        <dbReference type="Proteomes" id="UP000571857"/>
    </source>
</evidence>
<reference evidence="3 4" key="1">
    <citation type="submission" date="2020-03" db="EMBL/GenBank/DDBJ databases">
        <title>Characterization of ganglioside-mimicking enterococci.</title>
        <authorList>
            <person name="Patry R.T."/>
            <person name="Nothaft H."/>
            <person name="Bridger R."/>
            <person name="Shajahan A."/>
            <person name="Huynh S."/>
            <person name="Sanchez S."/>
            <person name="Azadi P."/>
            <person name="Cooper K."/>
            <person name="Miller W.G."/>
            <person name="Parker C.T."/>
            <person name="Wells L."/>
            <person name="Szymanski C.M."/>
        </authorList>
    </citation>
    <scope>NUCLEOTIDE SEQUENCE [LARGE SCALE GENOMIC DNA]</scope>
    <source>
        <strain evidence="3 4">EGM181</strain>
    </source>
</reference>
<accession>A0A2K3QW61</accession>
<evidence type="ECO:0000313" key="6">
    <source>
        <dbReference type="Proteomes" id="UP001241571"/>
    </source>
</evidence>
<dbReference type="PROSITE" id="PS51257">
    <property type="entry name" value="PROKAR_LIPOPROTEIN"/>
    <property type="match status" value="1"/>
</dbReference>
<evidence type="ECO:0000313" key="3">
    <source>
        <dbReference type="EMBL" id="QOG28905.1"/>
    </source>
</evidence>
<dbReference type="Proteomes" id="UP000516696">
    <property type="component" value="Chromosome"/>
</dbReference>
<dbReference type="EMBL" id="CP050485">
    <property type="protein sequence ID" value="QOG28905.1"/>
    <property type="molecule type" value="Genomic_DNA"/>
</dbReference>
<evidence type="ECO:0000313" key="1">
    <source>
        <dbReference type="EMBL" id="MBA0972205.1"/>
    </source>
</evidence>
<evidence type="ECO:0000313" key="2">
    <source>
        <dbReference type="EMBL" id="MDL4935215.1"/>
    </source>
</evidence>
<protein>
    <recommendedName>
        <fullName evidence="7">Lipoprotein</fullName>
    </recommendedName>
</protein>
<dbReference type="RefSeq" id="WP_103300504.1">
    <property type="nucleotide sequence ID" value="NZ_CAKOCH010000007.1"/>
</dbReference>
<dbReference type="Proteomes" id="UP001241571">
    <property type="component" value="Unassembled WGS sequence"/>
</dbReference>